<sequence length="92" mass="10497">MEGSGPNKALQAYWEKKHSPTPPQTGLPRDERPLSYAKDVQGTVLMKNRNLRMAYRAPDDPVPRTGRPEVVLGRLKSDITTGFEKIYERSYH</sequence>
<accession>A0AB34IPJ7</accession>
<dbReference type="Proteomes" id="UP001515480">
    <property type="component" value="Unassembled WGS sequence"/>
</dbReference>
<name>A0AB34IPJ7_PRYPA</name>
<evidence type="ECO:0000313" key="2">
    <source>
        <dbReference type="EMBL" id="KAL1503387.1"/>
    </source>
</evidence>
<organism evidence="2 3">
    <name type="scientific">Prymnesium parvum</name>
    <name type="common">Toxic golden alga</name>
    <dbReference type="NCBI Taxonomy" id="97485"/>
    <lineage>
        <taxon>Eukaryota</taxon>
        <taxon>Haptista</taxon>
        <taxon>Haptophyta</taxon>
        <taxon>Prymnesiophyceae</taxon>
        <taxon>Prymnesiales</taxon>
        <taxon>Prymnesiaceae</taxon>
        <taxon>Prymnesium</taxon>
    </lineage>
</organism>
<dbReference type="AlphaFoldDB" id="A0AB34IPJ7"/>
<feature type="region of interest" description="Disordered" evidence="1">
    <location>
        <begin position="1"/>
        <end position="33"/>
    </location>
</feature>
<protein>
    <submittedName>
        <fullName evidence="2">Uncharacterized protein</fullName>
    </submittedName>
</protein>
<reference evidence="2 3" key="1">
    <citation type="journal article" date="2024" name="Science">
        <title>Giant polyketide synthase enzymes in the biosynthesis of giant marine polyether toxins.</title>
        <authorList>
            <person name="Fallon T.R."/>
            <person name="Shende V.V."/>
            <person name="Wierzbicki I.H."/>
            <person name="Pendleton A.L."/>
            <person name="Watervoot N.F."/>
            <person name="Auber R.P."/>
            <person name="Gonzalez D.J."/>
            <person name="Wisecaver J.H."/>
            <person name="Moore B.S."/>
        </authorList>
    </citation>
    <scope>NUCLEOTIDE SEQUENCE [LARGE SCALE GENOMIC DNA]</scope>
    <source>
        <strain evidence="2 3">12B1</strain>
    </source>
</reference>
<proteinExistence type="predicted"/>
<keyword evidence="3" id="KW-1185">Reference proteome</keyword>
<gene>
    <name evidence="2" type="ORF">AB1Y20_011438</name>
</gene>
<comment type="caution">
    <text evidence="2">The sequence shown here is derived from an EMBL/GenBank/DDBJ whole genome shotgun (WGS) entry which is preliminary data.</text>
</comment>
<evidence type="ECO:0000313" key="3">
    <source>
        <dbReference type="Proteomes" id="UP001515480"/>
    </source>
</evidence>
<dbReference type="EMBL" id="JBGBPQ010000022">
    <property type="protein sequence ID" value="KAL1503387.1"/>
    <property type="molecule type" value="Genomic_DNA"/>
</dbReference>
<evidence type="ECO:0000256" key="1">
    <source>
        <dbReference type="SAM" id="MobiDB-lite"/>
    </source>
</evidence>